<dbReference type="Proteomes" id="UP000009097">
    <property type="component" value="Unassembled WGS sequence"/>
</dbReference>
<protein>
    <submittedName>
        <fullName evidence="1">Uncharacterized protein</fullName>
    </submittedName>
</protein>
<dbReference type="AlphaFoldDB" id="A0A0J9U9E2"/>
<organism evidence="1 2">
    <name type="scientific">Fusarium oxysporum f. sp. lycopersici (strain 4287 / CBS 123668 / FGSC 9935 / NRRL 34936)</name>
    <name type="common">Fusarium vascular wilt of tomato</name>
    <dbReference type="NCBI Taxonomy" id="426428"/>
    <lineage>
        <taxon>Eukaryota</taxon>
        <taxon>Fungi</taxon>
        <taxon>Dikarya</taxon>
        <taxon>Ascomycota</taxon>
        <taxon>Pezizomycotina</taxon>
        <taxon>Sordariomycetes</taxon>
        <taxon>Hypocreomycetidae</taxon>
        <taxon>Hypocreales</taxon>
        <taxon>Nectriaceae</taxon>
        <taxon>Fusarium</taxon>
        <taxon>Fusarium oxysporum species complex</taxon>
    </lineage>
</organism>
<accession>A0A0J9U9E2</accession>
<reference evidence="1" key="2">
    <citation type="journal article" date="2010" name="Nature">
        <title>Comparative genomics reveals mobile pathogenicity chromosomes in Fusarium.</title>
        <authorList>
            <person name="Ma L.J."/>
            <person name="van der Does H.C."/>
            <person name="Borkovich K.A."/>
            <person name="Coleman J.J."/>
            <person name="Daboussi M.J."/>
            <person name="Di Pietro A."/>
            <person name="Dufresne M."/>
            <person name="Freitag M."/>
            <person name="Grabherr M."/>
            <person name="Henrissat B."/>
            <person name="Houterman P.M."/>
            <person name="Kang S."/>
            <person name="Shim W.B."/>
            <person name="Woloshuk C."/>
            <person name="Xie X."/>
            <person name="Xu J.R."/>
            <person name="Antoniw J."/>
            <person name="Baker S.E."/>
            <person name="Bluhm B.H."/>
            <person name="Breakspear A."/>
            <person name="Brown D.W."/>
            <person name="Butchko R.A."/>
            <person name="Chapman S."/>
            <person name="Coulson R."/>
            <person name="Coutinho P.M."/>
            <person name="Danchin E.G."/>
            <person name="Diener A."/>
            <person name="Gale L.R."/>
            <person name="Gardiner D.M."/>
            <person name="Goff S."/>
            <person name="Hammond-Kosack K.E."/>
            <person name="Hilburn K."/>
            <person name="Hua-Van A."/>
            <person name="Jonkers W."/>
            <person name="Kazan K."/>
            <person name="Kodira C.D."/>
            <person name="Koehrsen M."/>
            <person name="Kumar L."/>
            <person name="Lee Y.H."/>
            <person name="Li L."/>
            <person name="Manners J.M."/>
            <person name="Miranda-Saavedra D."/>
            <person name="Mukherjee M."/>
            <person name="Park G."/>
            <person name="Park J."/>
            <person name="Park S.Y."/>
            <person name="Proctor R.H."/>
            <person name="Regev A."/>
            <person name="Ruiz-Roldan M.C."/>
            <person name="Sain D."/>
            <person name="Sakthikumar S."/>
            <person name="Sykes S."/>
            <person name="Schwartz D.C."/>
            <person name="Turgeon B.G."/>
            <person name="Wapinski I."/>
            <person name="Yoder O."/>
            <person name="Young S."/>
            <person name="Zeng Q."/>
            <person name="Zhou S."/>
            <person name="Galagan J."/>
            <person name="Cuomo C.A."/>
            <person name="Kistler H.C."/>
            <person name="Rep M."/>
        </authorList>
    </citation>
    <scope>NUCLEOTIDE SEQUENCE [LARGE SCALE GENOMIC DNA]</scope>
    <source>
        <strain evidence="1">4287</strain>
    </source>
</reference>
<dbReference type="GeneID" id="28958614"/>
<proteinExistence type="predicted"/>
<evidence type="ECO:0000313" key="2">
    <source>
        <dbReference type="Proteomes" id="UP000009097"/>
    </source>
</evidence>
<reference evidence="1" key="1">
    <citation type="submission" date="2007-04" db="EMBL/GenBank/DDBJ databases">
        <authorList>
            <consortium name="The Broad Institute Genome Sequencing Platform"/>
            <person name="Birren B."/>
            <person name="Lander E."/>
            <person name="Galagan J."/>
            <person name="Nusbaum C."/>
            <person name="Devon K."/>
            <person name="Ma L.-J."/>
            <person name="Jaffe D."/>
            <person name="Butler J."/>
            <person name="Alvarez P."/>
            <person name="Gnerre S."/>
            <person name="Grabherr M."/>
            <person name="Kleber M."/>
            <person name="Mauceli E."/>
            <person name="Brockman W."/>
            <person name="MacCallum I.A."/>
            <person name="Young S."/>
            <person name="LaButti K."/>
            <person name="DeCaprio D."/>
            <person name="Crawford M."/>
            <person name="Koehrsen M."/>
            <person name="Engels R."/>
            <person name="Montgomery P."/>
            <person name="Pearson M."/>
            <person name="Howarth C."/>
            <person name="Larson L."/>
            <person name="White J."/>
            <person name="O'Leary S."/>
            <person name="Kodira C."/>
            <person name="Zeng Q."/>
            <person name="Yandava C."/>
            <person name="Alvarado L."/>
            <person name="Kistler C."/>
            <person name="Shim W.-B."/>
            <person name="Kang S."/>
            <person name="Woloshuk C."/>
        </authorList>
    </citation>
    <scope>NUCLEOTIDE SEQUENCE</scope>
    <source>
        <strain evidence="1">4287</strain>
    </source>
</reference>
<dbReference type="EMBL" id="DS231696">
    <property type="protein sequence ID" value="KNA94685.1"/>
    <property type="molecule type" value="Genomic_DNA"/>
</dbReference>
<dbReference type="VEuPathDB" id="FungiDB:FOXG_17908"/>
<dbReference type="RefSeq" id="XP_018232731.1">
    <property type="nucleotide sequence ID" value="XM_018397918.1"/>
</dbReference>
<sequence>MQRYLSCTCDNHVRSWLRNGICEWQLAIGFGPADPGHELEKENMIGNDEKDMLQRNENLSLPYQ</sequence>
<dbReference type="KEGG" id="fox:FOXG_17908"/>
<evidence type="ECO:0000313" key="1">
    <source>
        <dbReference type="EMBL" id="KNA94685.1"/>
    </source>
</evidence>
<name>A0A0J9U9E2_FUSO4</name>
<gene>
    <name evidence="1" type="ORF">FOXG_17908</name>
</gene>